<evidence type="ECO:0000313" key="1">
    <source>
        <dbReference type="EMBL" id="BAP54525.1"/>
    </source>
</evidence>
<dbReference type="KEGG" id="tig:THII_0228"/>
<evidence type="ECO:0000313" key="2">
    <source>
        <dbReference type="Proteomes" id="UP000031623"/>
    </source>
</evidence>
<organism evidence="1 2">
    <name type="scientific">Thioploca ingrica</name>
    <dbReference type="NCBI Taxonomy" id="40754"/>
    <lineage>
        <taxon>Bacteria</taxon>
        <taxon>Pseudomonadati</taxon>
        <taxon>Pseudomonadota</taxon>
        <taxon>Gammaproteobacteria</taxon>
        <taxon>Thiotrichales</taxon>
        <taxon>Thiotrichaceae</taxon>
        <taxon>Thioploca</taxon>
    </lineage>
</organism>
<proteinExistence type="predicted"/>
<sequence length="69" mass="8187">MQPATFANLVEQIQQLSTDEKQELWQLLEKYLLEERRNSIFCAYQEARAVEDTLEFSNDIHSLKQRLSV</sequence>
<protein>
    <submittedName>
        <fullName evidence="1">Uncharacterized protein</fullName>
    </submittedName>
</protein>
<gene>
    <name evidence="1" type="ORF">THII_0228</name>
</gene>
<dbReference type="STRING" id="40754.THII_0228"/>
<name>A0A090AI98_9GAMM</name>
<reference evidence="1 2" key="1">
    <citation type="journal article" date="2014" name="ISME J.">
        <title>Ecophysiology of Thioploca ingrica as revealed by the complete genome sequence supplemented with proteomic evidence.</title>
        <authorList>
            <person name="Kojima H."/>
            <person name="Ogura Y."/>
            <person name="Yamamoto N."/>
            <person name="Togashi T."/>
            <person name="Mori H."/>
            <person name="Watanabe T."/>
            <person name="Nemoto F."/>
            <person name="Kurokawa K."/>
            <person name="Hayashi T."/>
            <person name="Fukui M."/>
        </authorList>
    </citation>
    <scope>NUCLEOTIDE SEQUENCE [LARGE SCALE GENOMIC DNA]</scope>
</reference>
<dbReference type="AlphaFoldDB" id="A0A090AI98"/>
<dbReference type="HOGENOM" id="CLU_186877_0_0_6"/>
<dbReference type="Proteomes" id="UP000031623">
    <property type="component" value="Chromosome"/>
</dbReference>
<accession>A0A090AI98</accession>
<dbReference type="EMBL" id="AP014633">
    <property type="protein sequence ID" value="BAP54525.1"/>
    <property type="molecule type" value="Genomic_DNA"/>
</dbReference>
<keyword evidence="2" id="KW-1185">Reference proteome</keyword>